<dbReference type="Gene3D" id="3.40.50.2000">
    <property type="entry name" value="Glycogen Phosphorylase B"/>
    <property type="match status" value="1"/>
</dbReference>
<dbReference type="EMBL" id="BART01010353">
    <property type="protein sequence ID" value="GAG88165.1"/>
    <property type="molecule type" value="Genomic_DNA"/>
</dbReference>
<organism evidence="2">
    <name type="scientific">marine sediment metagenome</name>
    <dbReference type="NCBI Taxonomy" id="412755"/>
    <lineage>
        <taxon>unclassified sequences</taxon>
        <taxon>metagenomes</taxon>
        <taxon>ecological metagenomes</taxon>
    </lineage>
</organism>
<name>X1AZJ7_9ZZZZ</name>
<dbReference type="InterPro" id="IPR003331">
    <property type="entry name" value="UDP_GlcNAc_Epimerase_2_dom"/>
</dbReference>
<gene>
    <name evidence="2" type="ORF">S01H4_22551</name>
</gene>
<evidence type="ECO:0000259" key="1">
    <source>
        <dbReference type="Pfam" id="PF02350"/>
    </source>
</evidence>
<dbReference type="Pfam" id="PF02350">
    <property type="entry name" value="Epimerase_2"/>
    <property type="match status" value="1"/>
</dbReference>
<dbReference type="AlphaFoldDB" id="X1AZJ7"/>
<feature type="domain" description="UDP-N-acetylglucosamine 2-epimerase" evidence="1">
    <location>
        <begin position="27"/>
        <end position="137"/>
    </location>
</feature>
<sequence length="163" mass="18304">MAKKIILIAGARPNFMKIAPLIKHLKNYKIIFTGQHYGKMAQDHLLPKPDYNLDLKTSDIMLIGNKIVEILIEEKPDLVIVVGDVNSSLAGALAAWSQHIKIAHVEAGLRSFDKTMIEENNRIEIDKLSTYLFVTEPAGVLSSQTLFREDYITRCSSNHITLC</sequence>
<protein>
    <recommendedName>
        <fullName evidence="1">UDP-N-acetylglucosamine 2-epimerase domain-containing protein</fullName>
    </recommendedName>
</protein>
<accession>X1AZJ7</accession>
<dbReference type="SUPFAM" id="SSF53756">
    <property type="entry name" value="UDP-Glycosyltransferase/glycogen phosphorylase"/>
    <property type="match status" value="1"/>
</dbReference>
<proteinExistence type="predicted"/>
<dbReference type="PANTHER" id="PTHR43174">
    <property type="entry name" value="UDP-N-ACETYLGLUCOSAMINE 2-EPIMERASE"/>
    <property type="match status" value="1"/>
</dbReference>
<evidence type="ECO:0000313" key="2">
    <source>
        <dbReference type="EMBL" id="GAG88165.1"/>
    </source>
</evidence>
<comment type="caution">
    <text evidence="2">The sequence shown here is derived from an EMBL/GenBank/DDBJ whole genome shotgun (WGS) entry which is preliminary data.</text>
</comment>
<reference evidence="2" key="1">
    <citation type="journal article" date="2014" name="Front. Microbiol.">
        <title>High frequency of phylogenetically diverse reductive dehalogenase-homologous genes in deep subseafloor sedimentary metagenomes.</title>
        <authorList>
            <person name="Kawai M."/>
            <person name="Futagami T."/>
            <person name="Toyoda A."/>
            <person name="Takaki Y."/>
            <person name="Nishi S."/>
            <person name="Hori S."/>
            <person name="Arai W."/>
            <person name="Tsubouchi T."/>
            <person name="Morono Y."/>
            <person name="Uchiyama I."/>
            <person name="Ito T."/>
            <person name="Fujiyama A."/>
            <person name="Inagaki F."/>
            <person name="Takami H."/>
        </authorList>
    </citation>
    <scope>NUCLEOTIDE SEQUENCE</scope>
    <source>
        <strain evidence="2">Expedition CK06-06</strain>
    </source>
</reference>
<dbReference type="InterPro" id="IPR029767">
    <property type="entry name" value="WecB-like"/>
</dbReference>
<dbReference type="PANTHER" id="PTHR43174:SF1">
    <property type="entry name" value="UDP-N-ACETYLGLUCOSAMINE 2-EPIMERASE"/>
    <property type="match status" value="1"/>
</dbReference>